<keyword evidence="2" id="KW-0687">Ribonucleoprotein</keyword>
<protein>
    <submittedName>
        <fullName evidence="3">Uncharacterized protein</fullName>
    </submittedName>
</protein>
<comment type="caution">
    <text evidence="3">The sequence shown here is derived from an EMBL/GenBank/DDBJ whole genome shotgun (WGS) entry which is preliminary data.</text>
</comment>
<dbReference type="Gene3D" id="2.20.25.30">
    <property type="match status" value="1"/>
</dbReference>
<feature type="non-terminal residue" evidence="3">
    <location>
        <position position="1"/>
    </location>
</feature>
<evidence type="ECO:0000256" key="2">
    <source>
        <dbReference type="ARBA" id="ARBA00023274"/>
    </source>
</evidence>
<keyword evidence="1" id="KW-0689">Ribosomal protein</keyword>
<dbReference type="AlphaFoldDB" id="A0A7J8Y9T3"/>
<dbReference type="PANTHER" id="PTHR10768">
    <property type="entry name" value="60S RIBOSOMAL PROTEIN L37"/>
    <property type="match status" value="1"/>
</dbReference>
<accession>A0A7J8Y9T3</accession>
<keyword evidence="4" id="KW-1185">Reference proteome</keyword>
<dbReference type="Proteomes" id="UP000593577">
    <property type="component" value="Unassembled WGS sequence"/>
</dbReference>
<dbReference type="InterPro" id="IPR011331">
    <property type="entry name" value="Ribosomal_eL37/eL43"/>
</dbReference>
<evidence type="ECO:0000313" key="3">
    <source>
        <dbReference type="EMBL" id="MBA0696308.1"/>
    </source>
</evidence>
<sequence>MCMEREHRVLVKEGTRPTLSVLGVAAIVSISKKAVALPVLSLLLVRGNSLNLRGIALLWASDSDNWSVKEIRRKTTGTGRMKYLRHVPRRFKTGFRE</sequence>
<dbReference type="GO" id="GO:0022625">
    <property type="term" value="C:cytosolic large ribosomal subunit"/>
    <property type="evidence" value="ECO:0007669"/>
    <property type="project" value="TreeGrafter"/>
</dbReference>
<reference evidence="3 4" key="1">
    <citation type="journal article" date="2019" name="Genome Biol. Evol.">
        <title>Insights into the evolution of the New World diploid cottons (Gossypium, subgenus Houzingenia) based on genome sequencing.</title>
        <authorList>
            <person name="Grover C.E."/>
            <person name="Arick M.A. 2nd"/>
            <person name="Thrash A."/>
            <person name="Conover J.L."/>
            <person name="Sanders W.S."/>
            <person name="Peterson D.G."/>
            <person name="Frelichowski J.E."/>
            <person name="Scheffler J.A."/>
            <person name="Scheffler B.E."/>
            <person name="Wendel J.F."/>
        </authorList>
    </citation>
    <scope>NUCLEOTIDE SEQUENCE [LARGE SCALE GENOMIC DNA]</scope>
    <source>
        <strain evidence="3">185</strain>
        <tissue evidence="3">Leaf</tissue>
    </source>
</reference>
<evidence type="ECO:0000313" key="4">
    <source>
        <dbReference type="Proteomes" id="UP000593577"/>
    </source>
</evidence>
<dbReference type="EMBL" id="JABFAA010000011">
    <property type="protein sequence ID" value="MBA0696308.1"/>
    <property type="molecule type" value="Genomic_DNA"/>
</dbReference>
<evidence type="ECO:0000256" key="1">
    <source>
        <dbReference type="ARBA" id="ARBA00022980"/>
    </source>
</evidence>
<dbReference type="PANTHER" id="PTHR10768:SF0">
    <property type="entry name" value="RIBOSOMAL PROTEIN L37"/>
    <property type="match status" value="1"/>
</dbReference>
<gene>
    <name evidence="3" type="ORF">Goari_002868</name>
</gene>
<proteinExistence type="predicted"/>
<organism evidence="3 4">
    <name type="scientific">Gossypium aridum</name>
    <name type="common">American cotton</name>
    <name type="synonym">Erioxylum aridum</name>
    <dbReference type="NCBI Taxonomy" id="34290"/>
    <lineage>
        <taxon>Eukaryota</taxon>
        <taxon>Viridiplantae</taxon>
        <taxon>Streptophyta</taxon>
        <taxon>Embryophyta</taxon>
        <taxon>Tracheophyta</taxon>
        <taxon>Spermatophyta</taxon>
        <taxon>Magnoliopsida</taxon>
        <taxon>eudicotyledons</taxon>
        <taxon>Gunneridae</taxon>
        <taxon>Pentapetalae</taxon>
        <taxon>rosids</taxon>
        <taxon>malvids</taxon>
        <taxon>Malvales</taxon>
        <taxon>Malvaceae</taxon>
        <taxon>Malvoideae</taxon>
        <taxon>Gossypium</taxon>
    </lineage>
</organism>
<name>A0A7J8Y9T3_GOSAI</name>
<dbReference type="GO" id="GO:0006412">
    <property type="term" value="P:translation"/>
    <property type="evidence" value="ECO:0007669"/>
    <property type="project" value="InterPro"/>
</dbReference>
<dbReference type="GO" id="GO:0003723">
    <property type="term" value="F:RNA binding"/>
    <property type="evidence" value="ECO:0007669"/>
    <property type="project" value="TreeGrafter"/>
</dbReference>
<dbReference type="GO" id="GO:0003735">
    <property type="term" value="F:structural constituent of ribosome"/>
    <property type="evidence" value="ECO:0007669"/>
    <property type="project" value="InterPro"/>
</dbReference>